<name>A0ACB7XID3_9ERIC</name>
<evidence type="ECO:0000313" key="1">
    <source>
        <dbReference type="EMBL" id="KAH7840555.1"/>
    </source>
</evidence>
<organism evidence="1 2">
    <name type="scientific">Vaccinium darrowii</name>
    <dbReference type="NCBI Taxonomy" id="229202"/>
    <lineage>
        <taxon>Eukaryota</taxon>
        <taxon>Viridiplantae</taxon>
        <taxon>Streptophyta</taxon>
        <taxon>Embryophyta</taxon>
        <taxon>Tracheophyta</taxon>
        <taxon>Spermatophyta</taxon>
        <taxon>Magnoliopsida</taxon>
        <taxon>eudicotyledons</taxon>
        <taxon>Gunneridae</taxon>
        <taxon>Pentapetalae</taxon>
        <taxon>asterids</taxon>
        <taxon>Ericales</taxon>
        <taxon>Ericaceae</taxon>
        <taxon>Vaccinioideae</taxon>
        <taxon>Vaccinieae</taxon>
        <taxon>Vaccinium</taxon>
    </lineage>
</organism>
<protein>
    <submittedName>
        <fullName evidence="1">Uncharacterized protein</fullName>
    </submittedName>
</protein>
<gene>
    <name evidence="1" type="ORF">Vadar_018530</name>
</gene>
<sequence>MSLRPAATAFAATIAQYISTVGKANSDMCWAIVAAEAVAAGLRLMGGKETVEEFASQELLDCCKEHETECYTYSLKKAFKWIEENGIREKGDYPFLAKKCMCRPKGKELTVGAERIKGIAEVNSLDTIELMKAVVRQPVAGR</sequence>
<keyword evidence="2" id="KW-1185">Reference proteome</keyword>
<reference evidence="1 2" key="1">
    <citation type="journal article" date="2021" name="Hortic Res">
        <title>High-quality reference genome and annotation aids understanding of berry development for evergreen blueberry (Vaccinium darrowii).</title>
        <authorList>
            <person name="Yu J."/>
            <person name="Hulse-Kemp A.M."/>
            <person name="Babiker E."/>
            <person name="Staton M."/>
        </authorList>
    </citation>
    <scope>NUCLEOTIDE SEQUENCE [LARGE SCALE GENOMIC DNA]</scope>
    <source>
        <strain evidence="2">cv. NJ 8807/NJ 8810</strain>
        <tissue evidence="1">Young leaf</tissue>
    </source>
</reference>
<evidence type="ECO:0000313" key="2">
    <source>
        <dbReference type="Proteomes" id="UP000828048"/>
    </source>
</evidence>
<dbReference type="EMBL" id="CM037160">
    <property type="protein sequence ID" value="KAH7840555.1"/>
    <property type="molecule type" value="Genomic_DNA"/>
</dbReference>
<accession>A0ACB7XID3</accession>
<dbReference type="Proteomes" id="UP000828048">
    <property type="component" value="Chromosome 10"/>
</dbReference>
<comment type="caution">
    <text evidence="1">The sequence shown here is derived from an EMBL/GenBank/DDBJ whole genome shotgun (WGS) entry which is preliminary data.</text>
</comment>
<proteinExistence type="predicted"/>